<dbReference type="Proteomes" id="UP000118435">
    <property type="component" value="Segment"/>
</dbReference>
<protein>
    <submittedName>
        <fullName evidence="1">Uncharacterized protein</fullName>
    </submittedName>
</protein>
<sequence length="170" mass="19225">MFLHIPTPMLVVGAVQELSETQQRVQVTFARANARTLTHFDFLRRWQGRNIRLHAPADGLVHGIASNHTPDKKVIEVRSHLVQTVLFSVINNDSPTRIQKHRVLVGVMRHGPQGLQNTRLPEKVILTVLEINVCNGVRRVHAADHKRALSGPSQRHTRALETHEIAFEAF</sequence>
<evidence type="ECO:0000313" key="1">
    <source>
        <dbReference type="EMBL" id="AKT72787.1"/>
    </source>
</evidence>
<proteinExistence type="predicted"/>
<dbReference type="EMBL" id="KP796148">
    <property type="protein sequence ID" value="AKT72787.1"/>
    <property type="molecule type" value="Genomic_DNA"/>
</dbReference>
<name>A0A0K1GZZ1_9BETA</name>
<organism evidence="1 2">
    <name type="scientific">Cynomolgus macaque cytomegalovirus strain Mauritius</name>
    <dbReference type="NCBI Taxonomy" id="1690255"/>
    <lineage>
        <taxon>Viruses</taxon>
        <taxon>Duplodnaviria</taxon>
        <taxon>Heunggongvirae</taxon>
        <taxon>Peploviricota</taxon>
        <taxon>Herviviricetes</taxon>
        <taxon>Herpesvirales</taxon>
        <taxon>Orthoherpesviridae</taxon>
        <taxon>Betaherpesvirinae</taxon>
        <taxon>Cytomegalovirus</taxon>
        <taxon>Cytomegalovirus macacinebeta3</taxon>
    </lineage>
</organism>
<evidence type="ECO:0000313" key="2">
    <source>
        <dbReference type="Proteomes" id="UP000118435"/>
    </source>
</evidence>
<reference evidence="1 2" key="1">
    <citation type="journal article" date="2016" name="BMC Genomics">
        <title>A novel strain of cynomolgus macaque cytomegalovirus: implications for host-virus co-evolution.</title>
        <authorList>
            <person name="Russell J.N."/>
            <person name="Marsh A.K."/>
            <person name="Willer D.O."/>
            <person name="Ambagala A.P."/>
            <person name="Dzamba M."/>
            <person name="Chan J.K."/>
            <person name="Pilon R."/>
            <person name="Fournier J."/>
            <person name="Brudno M."/>
            <person name="Antony J.M."/>
            <person name="Sandstrom P."/>
            <person name="Evans B.J."/>
            <person name="MacDonald K.S."/>
        </authorList>
    </citation>
    <scope>NUCLEOTIDE SEQUENCE [LARGE SCALE GENOMIC DNA]</scope>
    <source>
        <strain evidence="1">Mauritius</strain>
    </source>
</reference>
<accession>A0A0K1GZZ1</accession>
<gene>
    <name evidence="1" type="primary">Cy46</name>
</gene>